<keyword evidence="2" id="KW-1185">Reference proteome</keyword>
<evidence type="ECO:0000313" key="1">
    <source>
        <dbReference type="EMBL" id="KAJ3653535.1"/>
    </source>
</evidence>
<dbReference type="InterPro" id="IPR038602">
    <property type="entry name" value="Mite_allergen_7_sf"/>
</dbReference>
<reference evidence="1" key="1">
    <citation type="journal article" date="2023" name="G3 (Bethesda)">
        <title>Whole genome assemblies of Zophobas morio and Tenebrio molitor.</title>
        <authorList>
            <person name="Kaur S."/>
            <person name="Stinson S.A."/>
            <person name="diCenzo G.C."/>
        </authorList>
    </citation>
    <scope>NUCLEOTIDE SEQUENCE</scope>
    <source>
        <strain evidence="1">QUZm001</strain>
    </source>
</reference>
<accession>A0AA38IBU9</accession>
<proteinExistence type="predicted"/>
<dbReference type="Pfam" id="PF16984">
    <property type="entry name" value="Grp7_allergen"/>
    <property type="match status" value="1"/>
</dbReference>
<dbReference type="EMBL" id="JALNTZ010000004">
    <property type="protein sequence ID" value="KAJ3653535.1"/>
    <property type="molecule type" value="Genomic_DNA"/>
</dbReference>
<protein>
    <submittedName>
        <fullName evidence="1">Uncharacterized protein</fullName>
    </submittedName>
</protein>
<dbReference type="InterPro" id="IPR020234">
    <property type="entry name" value="Mite_allergen_group-7"/>
</dbReference>
<sequence length="245" mass="27742">MMSFLNNFLLLCDFCKPLKHSLFCDPQTSSLHLKDHLNTCSDRLFKVIGGFLAENVEPLELPDLSSGFNYTLLMTYYGDINLTGGSLQNLSSVKHAKFGYYKTSRKTGIILPLTFDALSFTYNYSAAILGFGRSGTVFGIVQGLKMELVLGYVYQKPEITFDCRATDLEYFDLEFDGNYLIDWILNLLGDILITVLRGHILTSVENAVKEEADEYITEINRIITEYQSSLLPLFFKKLLQESAKP</sequence>
<name>A0AA38IBU9_9CUCU</name>
<evidence type="ECO:0000313" key="2">
    <source>
        <dbReference type="Proteomes" id="UP001168821"/>
    </source>
</evidence>
<dbReference type="Gene3D" id="3.15.10.50">
    <property type="match status" value="1"/>
</dbReference>
<organism evidence="1 2">
    <name type="scientific">Zophobas morio</name>
    <dbReference type="NCBI Taxonomy" id="2755281"/>
    <lineage>
        <taxon>Eukaryota</taxon>
        <taxon>Metazoa</taxon>
        <taxon>Ecdysozoa</taxon>
        <taxon>Arthropoda</taxon>
        <taxon>Hexapoda</taxon>
        <taxon>Insecta</taxon>
        <taxon>Pterygota</taxon>
        <taxon>Neoptera</taxon>
        <taxon>Endopterygota</taxon>
        <taxon>Coleoptera</taxon>
        <taxon>Polyphaga</taxon>
        <taxon>Cucujiformia</taxon>
        <taxon>Tenebrionidae</taxon>
        <taxon>Zophobas</taxon>
    </lineage>
</organism>
<gene>
    <name evidence="1" type="ORF">Zmor_012782</name>
</gene>
<comment type="caution">
    <text evidence="1">The sequence shown here is derived from an EMBL/GenBank/DDBJ whole genome shotgun (WGS) entry which is preliminary data.</text>
</comment>
<dbReference type="AlphaFoldDB" id="A0AA38IBU9"/>
<dbReference type="Proteomes" id="UP001168821">
    <property type="component" value="Unassembled WGS sequence"/>
</dbReference>